<name>A0A0E9WTF3_ANGAN</name>
<dbReference type="AlphaFoldDB" id="A0A0E9WTF3"/>
<organism evidence="2">
    <name type="scientific">Anguilla anguilla</name>
    <name type="common">European freshwater eel</name>
    <name type="synonym">Muraena anguilla</name>
    <dbReference type="NCBI Taxonomy" id="7936"/>
    <lineage>
        <taxon>Eukaryota</taxon>
        <taxon>Metazoa</taxon>
        <taxon>Chordata</taxon>
        <taxon>Craniata</taxon>
        <taxon>Vertebrata</taxon>
        <taxon>Euteleostomi</taxon>
        <taxon>Actinopterygii</taxon>
        <taxon>Neopterygii</taxon>
        <taxon>Teleostei</taxon>
        <taxon>Anguilliformes</taxon>
        <taxon>Anguillidae</taxon>
        <taxon>Anguilla</taxon>
    </lineage>
</organism>
<sequence>MCASWEIWHFITNPKYGFEVVFRCCVRTFKQCAEMYCIISTVQTVTMLKEYVISLLFHVIFYFLYIFF</sequence>
<dbReference type="EMBL" id="GBXM01015021">
    <property type="protein sequence ID" value="JAH93556.1"/>
    <property type="molecule type" value="Transcribed_RNA"/>
</dbReference>
<feature type="transmembrane region" description="Helical" evidence="1">
    <location>
        <begin position="51"/>
        <end position="67"/>
    </location>
</feature>
<keyword evidence="1" id="KW-0812">Transmembrane</keyword>
<evidence type="ECO:0000313" key="2">
    <source>
        <dbReference type="EMBL" id="JAH93556.1"/>
    </source>
</evidence>
<protein>
    <submittedName>
        <fullName evidence="2">Uncharacterized protein</fullName>
    </submittedName>
</protein>
<reference evidence="2" key="2">
    <citation type="journal article" date="2015" name="Fish Shellfish Immunol.">
        <title>Early steps in the European eel (Anguilla anguilla)-Vibrio vulnificus interaction in the gills: Role of the RtxA13 toxin.</title>
        <authorList>
            <person name="Callol A."/>
            <person name="Pajuelo D."/>
            <person name="Ebbesson L."/>
            <person name="Teles M."/>
            <person name="MacKenzie S."/>
            <person name="Amaro C."/>
        </authorList>
    </citation>
    <scope>NUCLEOTIDE SEQUENCE</scope>
</reference>
<accession>A0A0E9WTF3</accession>
<reference evidence="2" key="1">
    <citation type="submission" date="2014-11" db="EMBL/GenBank/DDBJ databases">
        <authorList>
            <person name="Amaro Gonzalez C."/>
        </authorList>
    </citation>
    <scope>NUCLEOTIDE SEQUENCE</scope>
</reference>
<keyword evidence="1" id="KW-1133">Transmembrane helix</keyword>
<evidence type="ECO:0000256" key="1">
    <source>
        <dbReference type="SAM" id="Phobius"/>
    </source>
</evidence>
<proteinExistence type="predicted"/>
<keyword evidence="1" id="KW-0472">Membrane</keyword>